<proteinExistence type="predicted"/>
<keyword evidence="6" id="KW-0472">Membrane</keyword>
<gene>
    <name evidence="8" type="ORF">IAC75_06070</name>
</gene>
<keyword evidence="7" id="KW-0012">Acyltransferase</keyword>
<evidence type="ECO:0000256" key="4">
    <source>
        <dbReference type="ARBA" id="ARBA00022676"/>
    </source>
</evidence>
<keyword evidence="3" id="KW-0997">Cell inner membrane</keyword>
<evidence type="ECO:0000256" key="2">
    <source>
        <dbReference type="ARBA" id="ARBA00022475"/>
    </source>
</evidence>
<evidence type="ECO:0000256" key="3">
    <source>
        <dbReference type="ARBA" id="ARBA00022519"/>
    </source>
</evidence>
<comment type="caution">
    <text evidence="8">The sequence shown here is derived from an EMBL/GenBank/DDBJ whole genome shotgun (WGS) entry which is preliminary data.</text>
</comment>
<keyword evidence="4" id="KW-0328">Glycosyltransferase</keyword>
<protein>
    <recommendedName>
        <fullName evidence="10">Lipopolysaccharide heptosyltransferase family protein</fullName>
    </recommendedName>
</protein>
<dbReference type="Pfam" id="PF01075">
    <property type="entry name" value="Glyco_transf_9"/>
    <property type="match status" value="1"/>
</dbReference>
<dbReference type="SUPFAM" id="SSF53756">
    <property type="entry name" value="UDP-Glycosyltransferase/glycogen phosphorylase"/>
    <property type="match status" value="1"/>
</dbReference>
<name>A0A9D1NK91_9BACT</name>
<comment type="subcellular location">
    <subcellularLocation>
        <location evidence="1">Cell inner membrane</location>
    </subcellularLocation>
</comment>
<dbReference type="Gene3D" id="3.40.50.2000">
    <property type="entry name" value="Glycogen Phosphorylase B"/>
    <property type="match status" value="2"/>
</dbReference>
<dbReference type="AlphaFoldDB" id="A0A9D1NK91"/>
<dbReference type="GO" id="GO:0005829">
    <property type="term" value="C:cytosol"/>
    <property type="evidence" value="ECO:0007669"/>
    <property type="project" value="TreeGrafter"/>
</dbReference>
<keyword evidence="2" id="KW-1003">Cell membrane</keyword>
<dbReference type="GO" id="GO:0009247">
    <property type="term" value="P:glycolipid biosynthetic process"/>
    <property type="evidence" value="ECO:0007669"/>
    <property type="project" value="UniProtKB-ARBA"/>
</dbReference>
<dbReference type="CDD" id="cd07984">
    <property type="entry name" value="LPLAT_LABLAT-like"/>
    <property type="match status" value="1"/>
</dbReference>
<sequence length="645" mass="71248">MKLLIVILGAFVASLPRSVAAGTASLLGFAVCALMRRRRAMMLRNLLCCFPEKTERERRAIALESCRRMIEMGMFVLASPHFSRERILRNFSVDEKKIAELLAGNGPMVVAVPHFSLMESLTMIPLLYPPLAQRKIGIFYRPFDNPAIERWVKTTRERWGCRLLSRKKGLTQALSFLHENGLVCVLPDQGTGAHRGALSLFFGRVATCSELAGSLAHGHPGTRTVVAWCEREGFWRGKVCAEEIAPAGTGRDEINFSVNRWIERRLASSDSACADWLWMHDRWKGMKYFNLEHRRNRLAETLRFLGLEKLPKKKKIFVRLPNWLGDVVMALPLVAALRKARPDAEITLVARAHFLPMLERLSCADKFAALPAKSSGLGYWLACRKLLAAASPEVFVLFTNSLRGDAEARLSGAPLRCGMVREGHPRPLLTRTWRVPADLDLTKNHQTLVWARWLRESCGLLLAPDFSPLKLSASAQTGVPVPAAEAERRTVVGLICGTENSPEKRWPVARWRELISLLLAAFPQAEIRLFGTAKDAAITAQVAVGTDAARVIDRAGKTNLPDYMGELGSCRVVCGNDTGGLHLANMLGVPVVGVFGPTNPVRTGPIFDAPRKILQPENCPPTGGAPIEGVPARRVFDAAAEFLKP</sequence>
<evidence type="ECO:0000256" key="6">
    <source>
        <dbReference type="ARBA" id="ARBA00023136"/>
    </source>
</evidence>
<dbReference type="CDD" id="cd03789">
    <property type="entry name" value="GT9_LPS_heptosyltransferase"/>
    <property type="match status" value="1"/>
</dbReference>
<evidence type="ECO:0008006" key="10">
    <source>
        <dbReference type="Google" id="ProtNLM"/>
    </source>
</evidence>
<evidence type="ECO:0000313" key="8">
    <source>
        <dbReference type="EMBL" id="HIV04694.1"/>
    </source>
</evidence>
<evidence type="ECO:0000256" key="1">
    <source>
        <dbReference type="ARBA" id="ARBA00004533"/>
    </source>
</evidence>
<dbReference type="GO" id="GO:0016746">
    <property type="term" value="F:acyltransferase activity"/>
    <property type="evidence" value="ECO:0007669"/>
    <property type="project" value="UniProtKB-KW"/>
</dbReference>
<organism evidence="8 9">
    <name type="scientific">Candidatus Spyradosoma merdigallinarum</name>
    <dbReference type="NCBI Taxonomy" id="2840950"/>
    <lineage>
        <taxon>Bacteria</taxon>
        <taxon>Pseudomonadati</taxon>
        <taxon>Verrucomicrobiota</taxon>
        <taxon>Opitutia</taxon>
        <taxon>Opitutia incertae sedis</taxon>
        <taxon>Candidatus Spyradosoma</taxon>
    </lineage>
</organism>
<keyword evidence="5" id="KW-0808">Transferase</keyword>
<evidence type="ECO:0000256" key="7">
    <source>
        <dbReference type="ARBA" id="ARBA00023315"/>
    </source>
</evidence>
<dbReference type="PANTHER" id="PTHR30160">
    <property type="entry name" value="TETRAACYLDISACCHARIDE 4'-KINASE-RELATED"/>
    <property type="match status" value="1"/>
</dbReference>
<dbReference type="GO" id="GO:0008713">
    <property type="term" value="F:ADP-heptose-lipopolysaccharide heptosyltransferase activity"/>
    <property type="evidence" value="ECO:0007669"/>
    <property type="project" value="TreeGrafter"/>
</dbReference>
<dbReference type="InterPro" id="IPR051199">
    <property type="entry name" value="LPS_LOS_Heptosyltrfase"/>
</dbReference>
<dbReference type="GO" id="GO:0005886">
    <property type="term" value="C:plasma membrane"/>
    <property type="evidence" value="ECO:0007669"/>
    <property type="project" value="UniProtKB-SubCell"/>
</dbReference>
<dbReference type="EMBL" id="DVOG01000157">
    <property type="protein sequence ID" value="HIV04694.1"/>
    <property type="molecule type" value="Genomic_DNA"/>
</dbReference>
<reference evidence="8" key="1">
    <citation type="submission" date="2020-10" db="EMBL/GenBank/DDBJ databases">
        <authorList>
            <person name="Gilroy R."/>
        </authorList>
    </citation>
    <scope>NUCLEOTIDE SEQUENCE</scope>
    <source>
        <strain evidence="8">10669</strain>
    </source>
</reference>
<accession>A0A9D1NK91</accession>
<dbReference type="InterPro" id="IPR004960">
    <property type="entry name" value="LipA_acyltrans"/>
</dbReference>
<reference evidence="8" key="2">
    <citation type="journal article" date="2021" name="PeerJ">
        <title>Extensive microbial diversity within the chicken gut microbiome revealed by metagenomics and culture.</title>
        <authorList>
            <person name="Gilroy R."/>
            <person name="Ravi A."/>
            <person name="Getino M."/>
            <person name="Pursley I."/>
            <person name="Horton D.L."/>
            <person name="Alikhan N.F."/>
            <person name="Baker D."/>
            <person name="Gharbi K."/>
            <person name="Hall N."/>
            <person name="Watson M."/>
            <person name="Adriaenssens E.M."/>
            <person name="Foster-Nyarko E."/>
            <person name="Jarju S."/>
            <person name="Secka A."/>
            <person name="Antonio M."/>
            <person name="Oren A."/>
            <person name="Chaudhuri R.R."/>
            <person name="La Ragione R."/>
            <person name="Hildebrand F."/>
            <person name="Pallen M.J."/>
        </authorList>
    </citation>
    <scope>NUCLEOTIDE SEQUENCE</scope>
    <source>
        <strain evidence="8">10669</strain>
    </source>
</reference>
<evidence type="ECO:0000313" key="9">
    <source>
        <dbReference type="Proteomes" id="UP000886812"/>
    </source>
</evidence>
<dbReference type="GO" id="GO:0009244">
    <property type="term" value="P:lipopolysaccharide core region biosynthetic process"/>
    <property type="evidence" value="ECO:0007669"/>
    <property type="project" value="TreeGrafter"/>
</dbReference>
<dbReference type="Proteomes" id="UP000886812">
    <property type="component" value="Unassembled WGS sequence"/>
</dbReference>
<dbReference type="Pfam" id="PF03279">
    <property type="entry name" value="Lip_A_acyltrans"/>
    <property type="match status" value="1"/>
</dbReference>
<dbReference type="InterPro" id="IPR002201">
    <property type="entry name" value="Glyco_trans_9"/>
</dbReference>
<evidence type="ECO:0000256" key="5">
    <source>
        <dbReference type="ARBA" id="ARBA00022679"/>
    </source>
</evidence>